<dbReference type="GO" id="GO:0097363">
    <property type="term" value="F:protein O-acetylglucosaminyltransferase activity"/>
    <property type="evidence" value="ECO:0007669"/>
    <property type="project" value="UniProtKB-EC"/>
</dbReference>
<dbReference type="VEuPathDB" id="FungiDB:SPRG_09055"/>
<dbReference type="Pfam" id="PF00535">
    <property type="entry name" value="Glycos_transf_2"/>
    <property type="match status" value="1"/>
</dbReference>
<evidence type="ECO:0000256" key="7">
    <source>
        <dbReference type="ARBA" id="ARBA00022803"/>
    </source>
</evidence>
<comment type="similarity">
    <text evidence="2">Belongs to the glycosyltransferase 41 family. O-GlcNAc transferase subfamily.</text>
</comment>
<keyword evidence="12" id="KW-1185">Reference proteome</keyword>
<dbReference type="Gene3D" id="1.25.40.10">
    <property type="entry name" value="Tetratricopeptide repeat domain"/>
    <property type="match status" value="1"/>
</dbReference>
<evidence type="ECO:0000313" key="12">
    <source>
        <dbReference type="Proteomes" id="UP000030745"/>
    </source>
</evidence>
<dbReference type="Gene3D" id="3.90.550.10">
    <property type="entry name" value="Spore Coat Polysaccharide Biosynthesis Protein SpsA, Chain A"/>
    <property type="match status" value="1"/>
</dbReference>
<reference evidence="11 12" key="1">
    <citation type="journal article" date="2013" name="PLoS Genet.">
        <title>Distinctive expansion of potential virulence genes in the genome of the oomycete fish pathogen Saprolegnia parasitica.</title>
        <authorList>
            <person name="Jiang R.H."/>
            <person name="de Bruijn I."/>
            <person name="Haas B.J."/>
            <person name="Belmonte R."/>
            <person name="Lobach L."/>
            <person name="Christie J."/>
            <person name="van den Ackerveken G."/>
            <person name="Bottin A."/>
            <person name="Bulone V."/>
            <person name="Diaz-Moreno S.M."/>
            <person name="Dumas B."/>
            <person name="Fan L."/>
            <person name="Gaulin E."/>
            <person name="Govers F."/>
            <person name="Grenville-Briggs L.J."/>
            <person name="Horner N.R."/>
            <person name="Levin J.Z."/>
            <person name="Mammella M."/>
            <person name="Meijer H.J."/>
            <person name="Morris P."/>
            <person name="Nusbaum C."/>
            <person name="Oome S."/>
            <person name="Phillips A.J."/>
            <person name="van Rooyen D."/>
            <person name="Rzeszutek E."/>
            <person name="Saraiva M."/>
            <person name="Secombes C.J."/>
            <person name="Seidl M.F."/>
            <person name="Snel B."/>
            <person name="Stassen J.H."/>
            <person name="Sykes S."/>
            <person name="Tripathy S."/>
            <person name="van den Berg H."/>
            <person name="Vega-Arreguin J.C."/>
            <person name="Wawra S."/>
            <person name="Young S.K."/>
            <person name="Zeng Q."/>
            <person name="Dieguez-Uribeondo J."/>
            <person name="Russ C."/>
            <person name="Tyler B.M."/>
            <person name="van West P."/>
        </authorList>
    </citation>
    <scope>NUCLEOTIDE SEQUENCE [LARGE SCALE GENOMIC DNA]</scope>
    <source>
        <strain evidence="11 12">CBS 223.65</strain>
    </source>
</reference>
<dbReference type="OrthoDB" id="9991317at2759"/>
<dbReference type="KEGG" id="spar:SPRG_09055"/>
<dbReference type="STRING" id="695850.A0A067CG32"/>
<dbReference type="SUPFAM" id="SSF53448">
    <property type="entry name" value="Nucleotide-diphospho-sugar transferases"/>
    <property type="match status" value="1"/>
</dbReference>
<sequence length="1082" mass="120527">MLKTCAAYAAAHHVDVARGCYEALLDLQAHDFDAQYAYAQLLQDYFPGPHVLAALEAAVAVAVPPYHQAHMNAFNTLGLFYRDQLAFEKAASVYAIPLTPTNRSHPSFLPLLINLAAVQLQRDDPHSALTLTNDALVIAPENAFVHHNLGSVYFHLRDFPMALRYSQRATELDPTLVQSHMAIGIAVCNMGDSAAAVAAFDSALAIPSSHEMADVIRLMQATSGIPQITFSNDAIAASRRAYANRLRDLSRRLPLQLGIDPLQTIGCGSMGYSLIYQGGIDRHLREELATIYRASMPSLSFVAPHVRAHRHHINVHRTEGRRIRLGVLSAFLYGHTVGLLLQGVLTQLDRVTFEIYLLRTSRSEDAVTQHLRSRADHDMLLPSSVVAAQHTIAALALDIVLFSEIGMDKATYFLAFAQLALRSVVFWGHAVTSGISTIDYAITSPLFGTHQTHYTERLYEMQGLTTAFYKPVISPDAMAADAIVSELQQLQKTIYLVPQTLYKLHPALDPLLQRILQAHDDAVVVFLKGETPDLANRVYERWTGTLSPSVLARVYYLHNMPRQQFLHVCAAADVVLDTFPVGGGRTTLEILAVGTPVIVHEPRTTILQLSAAMYTLMDMSELIAYSDDDYVAKALAVGRNATHRRLLSQRILARHNVLYNQSSAVDEWSRMLQTIVATPPPDPNQQTPTDTDPVVFGVYLYLEVLHETFAFQVRASERHRTMEIAAKFGQVHELEPLYVAFIETVLHKGVSRLDQPIVATLHVPSPGLDPDQIAVDIRLGDDIWLAALAALWQHRVQSTRDLVDRILNEWRAIGGQLDSTLQWRAIRDRFPETNYAPTPVNASCVTLVLTTCKRLPLFQRTMASLRQLRESSIVCATLVIDDHSSEDDRRVMKTTFPSVRFLYTRLKGHAVSMNTLLSIVSTRFVLYIEDDWVFTENVLQSVHDALEILRSHWNDPTIRLAQVLLNDQESGWHHTTPSGRVAYRVLEMGVADPAHKMASWPGFSLNPGVWDLDRLKTLQLRFDTTSDVFERAFSLQVRRAGLHVAALTTKVATHIGAPPGSNASAYVLNGLPRRFDAPLVEL</sequence>
<dbReference type="EC" id="2.4.1.255" evidence="3"/>
<evidence type="ECO:0000259" key="10">
    <source>
        <dbReference type="Pfam" id="PF13844"/>
    </source>
</evidence>
<proteinExistence type="inferred from homology"/>
<feature type="domain" description="O-GlcNAc transferase C-terminal" evidence="10">
    <location>
        <begin position="494"/>
        <end position="654"/>
    </location>
</feature>
<organism evidence="11 12">
    <name type="scientific">Saprolegnia parasitica (strain CBS 223.65)</name>
    <dbReference type="NCBI Taxonomy" id="695850"/>
    <lineage>
        <taxon>Eukaryota</taxon>
        <taxon>Sar</taxon>
        <taxon>Stramenopiles</taxon>
        <taxon>Oomycota</taxon>
        <taxon>Saprolegniomycetes</taxon>
        <taxon>Saprolegniales</taxon>
        <taxon>Saprolegniaceae</taxon>
        <taxon>Saprolegnia</taxon>
    </lineage>
</organism>
<evidence type="ECO:0000256" key="5">
    <source>
        <dbReference type="ARBA" id="ARBA00022679"/>
    </source>
</evidence>
<evidence type="ECO:0000256" key="1">
    <source>
        <dbReference type="ARBA" id="ARBA00004922"/>
    </source>
</evidence>
<evidence type="ECO:0000313" key="11">
    <source>
        <dbReference type="EMBL" id="KDO25757.1"/>
    </source>
</evidence>
<dbReference type="Gene3D" id="3.40.50.11380">
    <property type="match status" value="1"/>
</dbReference>
<keyword evidence="5" id="KW-0808">Transferase</keyword>
<comment type="pathway">
    <text evidence="1">Protein modification; protein glycosylation.</text>
</comment>
<dbReference type="InterPro" id="IPR011990">
    <property type="entry name" value="TPR-like_helical_dom_sf"/>
</dbReference>
<dbReference type="PANTHER" id="PTHR44998">
    <property type="match status" value="1"/>
</dbReference>
<dbReference type="GeneID" id="24131253"/>
<evidence type="ECO:0000256" key="4">
    <source>
        <dbReference type="ARBA" id="ARBA00022676"/>
    </source>
</evidence>
<feature type="domain" description="Glycosyltransferase 2-like" evidence="9">
    <location>
        <begin position="847"/>
        <end position="947"/>
    </location>
</feature>
<dbReference type="PROSITE" id="PS50005">
    <property type="entry name" value="TPR"/>
    <property type="match status" value="1"/>
</dbReference>
<dbReference type="InterPro" id="IPR029489">
    <property type="entry name" value="OGT/SEC/SPY_C"/>
</dbReference>
<evidence type="ECO:0000256" key="3">
    <source>
        <dbReference type="ARBA" id="ARBA00011970"/>
    </source>
</evidence>
<keyword evidence="4" id="KW-0328">Glycosyltransferase</keyword>
<dbReference type="PANTHER" id="PTHR44998:SF1">
    <property type="entry name" value="UDP-N-ACETYLGLUCOSAMINE--PEPTIDE N-ACETYLGLUCOSAMINYLTRANSFERASE 110 KDA SUBUNIT"/>
    <property type="match status" value="1"/>
</dbReference>
<dbReference type="EMBL" id="KK583229">
    <property type="protein sequence ID" value="KDO25757.1"/>
    <property type="molecule type" value="Genomic_DNA"/>
</dbReference>
<dbReference type="Proteomes" id="UP000030745">
    <property type="component" value="Unassembled WGS sequence"/>
</dbReference>
<keyword evidence="7 8" id="KW-0802">TPR repeat</keyword>
<evidence type="ECO:0000259" key="9">
    <source>
        <dbReference type="Pfam" id="PF00535"/>
    </source>
</evidence>
<dbReference type="Gene3D" id="3.40.50.2000">
    <property type="entry name" value="Glycogen Phosphorylase B"/>
    <property type="match status" value="1"/>
</dbReference>
<dbReference type="InterPro" id="IPR001173">
    <property type="entry name" value="Glyco_trans_2-like"/>
</dbReference>
<dbReference type="CDD" id="cd00761">
    <property type="entry name" value="Glyco_tranf_GTA_type"/>
    <property type="match status" value="1"/>
</dbReference>
<evidence type="ECO:0000256" key="8">
    <source>
        <dbReference type="PROSITE-ProRule" id="PRU00339"/>
    </source>
</evidence>
<keyword evidence="6" id="KW-0677">Repeat</keyword>
<evidence type="ECO:0000256" key="6">
    <source>
        <dbReference type="ARBA" id="ARBA00022737"/>
    </source>
</evidence>
<protein>
    <recommendedName>
        <fullName evidence="3">protein O-GlcNAc transferase</fullName>
        <ecNumber evidence="3">2.4.1.255</ecNumber>
    </recommendedName>
</protein>
<dbReference type="InterPro" id="IPR019734">
    <property type="entry name" value="TPR_rpt"/>
</dbReference>
<accession>A0A067CG32</accession>
<dbReference type="InterPro" id="IPR029044">
    <property type="entry name" value="Nucleotide-diphossugar_trans"/>
</dbReference>
<dbReference type="Pfam" id="PF13844">
    <property type="entry name" value="Glyco_transf_41"/>
    <property type="match status" value="1"/>
</dbReference>
<evidence type="ECO:0000256" key="2">
    <source>
        <dbReference type="ARBA" id="ARBA00005386"/>
    </source>
</evidence>
<feature type="repeat" description="TPR" evidence="8">
    <location>
        <begin position="143"/>
        <end position="176"/>
    </location>
</feature>
<dbReference type="AlphaFoldDB" id="A0A067CG32"/>
<gene>
    <name evidence="11" type="ORF">SPRG_09055</name>
</gene>
<dbReference type="SMART" id="SM00028">
    <property type="entry name" value="TPR"/>
    <property type="match status" value="3"/>
</dbReference>
<name>A0A067CG32_SAPPC</name>
<dbReference type="GO" id="GO:0006493">
    <property type="term" value="P:protein O-linked glycosylation"/>
    <property type="evidence" value="ECO:0007669"/>
    <property type="project" value="TreeGrafter"/>
</dbReference>
<dbReference type="SUPFAM" id="SSF48452">
    <property type="entry name" value="TPR-like"/>
    <property type="match status" value="1"/>
</dbReference>
<dbReference type="RefSeq" id="XP_012203565.1">
    <property type="nucleotide sequence ID" value="XM_012348175.1"/>
</dbReference>
<dbReference type="SUPFAM" id="SSF53756">
    <property type="entry name" value="UDP-Glycosyltransferase/glycogen phosphorylase"/>
    <property type="match status" value="1"/>
</dbReference>